<dbReference type="Proteomes" id="UP001479436">
    <property type="component" value="Unassembled WGS sequence"/>
</dbReference>
<evidence type="ECO:0000313" key="2">
    <source>
        <dbReference type="Proteomes" id="UP001479436"/>
    </source>
</evidence>
<dbReference type="PANTHER" id="PTHR37015:SF2">
    <property type="entry name" value="REVERSE TRANSCRIPTASE DOMAIN-CONTAINING PROTEIN"/>
    <property type="match status" value="1"/>
</dbReference>
<sequence>MIEHKIFRSQNGDALTYLSTIIKARIPSLQDTVIPDAWVYWPINAGGLGLKNPFIEILALRKALERTGSSDGFSQLPEEDVKLYDQQKKAYDKARQLVYRYKDSAWDALEGEHSREKRKLVSTLVEEQDQERNKVRRLLSFDEYCEGREFRLVQWFQMYRKLLTLTYPEPPVFSKEVTANIYRLKGHMDSSFPGAKSAYWEWIVCHYGQRFLDSFGSLHLMSTELVPKGHKSSRNVSQIERTHRVIIIILPNNAHMPRNIRR</sequence>
<reference evidence="1 2" key="1">
    <citation type="submission" date="2023-04" db="EMBL/GenBank/DDBJ databases">
        <title>Genome of Basidiobolus ranarum AG-B5.</title>
        <authorList>
            <person name="Stajich J.E."/>
            <person name="Carter-House D."/>
            <person name="Gryganskyi A."/>
        </authorList>
    </citation>
    <scope>NUCLEOTIDE SEQUENCE [LARGE SCALE GENOMIC DNA]</scope>
    <source>
        <strain evidence="1 2">AG-B5</strain>
    </source>
</reference>
<evidence type="ECO:0000313" key="1">
    <source>
        <dbReference type="EMBL" id="KAK9663780.1"/>
    </source>
</evidence>
<organism evidence="1 2">
    <name type="scientific">Basidiobolus ranarum</name>
    <dbReference type="NCBI Taxonomy" id="34480"/>
    <lineage>
        <taxon>Eukaryota</taxon>
        <taxon>Fungi</taxon>
        <taxon>Fungi incertae sedis</taxon>
        <taxon>Zoopagomycota</taxon>
        <taxon>Entomophthoromycotina</taxon>
        <taxon>Basidiobolomycetes</taxon>
        <taxon>Basidiobolales</taxon>
        <taxon>Basidiobolaceae</taxon>
        <taxon>Basidiobolus</taxon>
    </lineage>
</organism>
<dbReference type="EMBL" id="JASJQH010011527">
    <property type="protein sequence ID" value="KAK9663780.1"/>
    <property type="molecule type" value="Genomic_DNA"/>
</dbReference>
<name>A0ABR2VJS1_9FUNG</name>
<accession>A0ABR2VJS1</accession>
<gene>
    <name evidence="1" type="ORF">K7432_017915</name>
</gene>
<protein>
    <submittedName>
        <fullName evidence="1">Uncharacterized protein</fullName>
    </submittedName>
</protein>
<dbReference type="PANTHER" id="PTHR37015">
    <property type="entry name" value="REVERSE TRANSCRIPTASE DOMAIN-CONTAINING PROTEIN"/>
    <property type="match status" value="1"/>
</dbReference>
<proteinExistence type="predicted"/>
<comment type="caution">
    <text evidence="1">The sequence shown here is derived from an EMBL/GenBank/DDBJ whole genome shotgun (WGS) entry which is preliminary data.</text>
</comment>
<keyword evidence="2" id="KW-1185">Reference proteome</keyword>